<feature type="binding site" evidence="7">
    <location>
        <position position="117"/>
    </location>
    <ligand>
        <name>tRNA</name>
        <dbReference type="ChEBI" id="CHEBI:17843"/>
    </ligand>
</feature>
<keyword evidence="12" id="KW-1185">Reference proteome</keyword>
<keyword evidence="4 7" id="KW-0694">RNA-binding</keyword>
<dbReference type="Gene3D" id="3.40.50.1470">
    <property type="entry name" value="Peptidyl-tRNA hydrolase"/>
    <property type="match status" value="1"/>
</dbReference>
<name>A0ABV1YRU9_9HYPH</name>
<dbReference type="GO" id="GO:0004045">
    <property type="term" value="F:peptidyl-tRNA hydrolase activity"/>
    <property type="evidence" value="ECO:0007669"/>
    <property type="project" value="UniProtKB-EC"/>
</dbReference>
<gene>
    <name evidence="7 11" type="primary">pth</name>
    <name evidence="11" type="ORF">NKI33_33410</name>
</gene>
<evidence type="ECO:0000256" key="9">
    <source>
        <dbReference type="RuleBase" id="RU004320"/>
    </source>
</evidence>
<feature type="binding site" evidence="7">
    <location>
        <position position="19"/>
    </location>
    <ligand>
        <name>tRNA</name>
        <dbReference type="ChEBI" id="CHEBI:17843"/>
    </ligand>
</feature>
<dbReference type="PROSITE" id="PS01195">
    <property type="entry name" value="PEPT_TRNA_HYDROL_1"/>
    <property type="match status" value="1"/>
</dbReference>
<dbReference type="PROSITE" id="PS01196">
    <property type="entry name" value="PEPT_TRNA_HYDROL_2"/>
    <property type="match status" value="1"/>
</dbReference>
<comment type="caution">
    <text evidence="11">The sequence shown here is derived from an EMBL/GenBank/DDBJ whole genome shotgun (WGS) entry which is preliminary data.</text>
</comment>
<comment type="subcellular location">
    <subcellularLocation>
        <location evidence="7">Cytoplasm</location>
    </subcellularLocation>
</comment>
<dbReference type="EMBL" id="JAMYPJ010000111">
    <property type="protein sequence ID" value="MER8937804.1"/>
    <property type="molecule type" value="Genomic_DNA"/>
</dbReference>
<evidence type="ECO:0000256" key="7">
    <source>
        <dbReference type="HAMAP-Rule" id="MF_00083"/>
    </source>
</evidence>
<feature type="site" description="Stabilizes the basic form of H active site to accept a proton" evidence="7">
    <location>
        <position position="96"/>
    </location>
</feature>
<organism evidence="11 12">
    <name type="scientific">Mesorhizobium opportunistum</name>
    <dbReference type="NCBI Taxonomy" id="593909"/>
    <lineage>
        <taxon>Bacteria</taxon>
        <taxon>Pseudomonadati</taxon>
        <taxon>Pseudomonadota</taxon>
        <taxon>Alphaproteobacteria</taxon>
        <taxon>Hyphomicrobiales</taxon>
        <taxon>Phyllobacteriaceae</taxon>
        <taxon>Mesorhizobium</taxon>
    </lineage>
</organism>
<evidence type="ECO:0000256" key="6">
    <source>
        <dbReference type="ARBA" id="ARBA00050038"/>
    </source>
</evidence>
<comment type="function">
    <text evidence="7">Hydrolyzes ribosome-free peptidyl-tRNAs (with 1 or more amino acids incorporated), which drop off the ribosome during protein synthesis, or as a result of ribosome stalling.</text>
</comment>
<evidence type="ECO:0000256" key="3">
    <source>
        <dbReference type="ARBA" id="ARBA00022801"/>
    </source>
</evidence>
<dbReference type="EC" id="3.1.1.29" evidence="1 7"/>
<dbReference type="SUPFAM" id="SSF53178">
    <property type="entry name" value="Peptidyl-tRNA hydrolase-like"/>
    <property type="match status" value="1"/>
</dbReference>
<keyword evidence="7" id="KW-0963">Cytoplasm</keyword>
<evidence type="ECO:0000313" key="11">
    <source>
        <dbReference type="EMBL" id="MER8937804.1"/>
    </source>
</evidence>
<reference evidence="11 12" key="1">
    <citation type="journal article" date="2024" name="Proc. Natl. Acad. Sci. U.S.A.">
        <title>The evolutionary genomics of adaptation to stress in wild rhizobium bacteria.</title>
        <authorList>
            <person name="Kehlet-Delgado H."/>
            <person name="Montoya A.P."/>
            <person name="Jensen K.T."/>
            <person name="Wendlandt C.E."/>
            <person name="Dexheimer C."/>
            <person name="Roberts M."/>
            <person name="Torres Martinez L."/>
            <person name="Friesen M.L."/>
            <person name="Griffitts J.S."/>
            <person name="Porter S.S."/>
        </authorList>
    </citation>
    <scope>NUCLEOTIDE SEQUENCE [LARGE SCALE GENOMIC DNA]</scope>
    <source>
        <strain evidence="11 12">M0729</strain>
    </source>
</reference>
<evidence type="ECO:0000256" key="2">
    <source>
        <dbReference type="ARBA" id="ARBA00022555"/>
    </source>
</evidence>
<feature type="binding site" evidence="7">
    <location>
        <position position="71"/>
    </location>
    <ligand>
        <name>tRNA</name>
        <dbReference type="ChEBI" id="CHEBI:17843"/>
    </ligand>
</feature>
<evidence type="ECO:0000256" key="4">
    <source>
        <dbReference type="ARBA" id="ARBA00022884"/>
    </source>
</evidence>
<comment type="catalytic activity">
    <reaction evidence="7 8">
        <text>an N-acyl-L-alpha-aminoacyl-tRNA + H2O = an N-acyl-L-amino acid + a tRNA + H(+)</text>
        <dbReference type="Rhea" id="RHEA:54448"/>
        <dbReference type="Rhea" id="RHEA-COMP:10123"/>
        <dbReference type="Rhea" id="RHEA-COMP:13883"/>
        <dbReference type="ChEBI" id="CHEBI:15377"/>
        <dbReference type="ChEBI" id="CHEBI:15378"/>
        <dbReference type="ChEBI" id="CHEBI:59874"/>
        <dbReference type="ChEBI" id="CHEBI:78442"/>
        <dbReference type="ChEBI" id="CHEBI:138191"/>
        <dbReference type="EC" id="3.1.1.29"/>
    </reaction>
</comment>
<accession>A0ABV1YRU9</accession>
<feature type="site" description="Discriminates between blocked and unblocked aminoacyl-tRNA" evidence="7">
    <location>
        <position position="14"/>
    </location>
</feature>
<dbReference type="PANTHER" id="PTHR17224:SF1">
    <property type="entry name" value="PEPTIDYL-TRNA HYDROLASE"/>
    <property type="match status" value="1"/>
</dbReference>
<evidence type="ECO:0000256" key="1">
    <source>
        <dbReference type="ARBA" id="ARBA00013260"/>
    </source>
</evidence>
<keyword evidence="3 7" id="KW-0378">Hydrolase</keyword>
<protein>
    <recommendedName>
        <fullName evidence="6 7">Peptidyl-tRNA hydrolase</fullName>
        <shortName evidence="7">Pth</shortName>
        <ecNumber evidence="1 7">3.1.1.29</ecNumber>
    </recommendedName>
</protein>
<feature type="active site" description="Proton acceptor" evidence="7">
    <location>
        <position position="24"/>
    </location>
</feature>
<dbReference type="CDD" id="cd00462">
    <property type="entry name" value="PTH"/>
    <property type="match status" value="1"/>
</dbReference>
<keyword evidence="2 7" id="KW-0820">tRNA-binding</keyword>
<dbReference type="InterPro" id="IPR001328">
    <property type="entry name" value="Pept_tRNA_hydro"/>
</dbReference>
<evidence type="ECO:0000256" key="10">
    <source>
        <dbReference type="SAM" id="MobiDB-lite"/>
    </source>
</evidence>
<evidence type="ECO:0000256" key="5">
    <source>
        <dbReference type="ARBA" id="ARBA00038063"/>
    </source>
</evidence>
<evidence type="ECO:0000313" key="12">
    <source>
        <dbReference type="Proteomes" id="UP001464387"/>
    </source>
</evidence>
<proteinExistence type="inferred from homology"/>
<dbReference type="HAMAP" id="MF_00083">
    <property type="entry name" value="Pept_tRNA_hydro_bact"/>
    <property type="match status" value="1"/>
</dbReference>
<dbReference type="InterPro" id="IPR036416">
    <property type="entry name" value="Pept_tRNA_hydro_sf"/>
</dbReference>
<dbReference type="NCBIfam" id="TIGR00447">
    <property type="entry name" value="pth"/>
    <property type="match status" value="1"/>
</dbReference>
<feature type="region of interest" description="Disordered" evidence="10">
    <location>
        <begin position="196"/>
        <end position="238"/>
    </location>
</feature>
<dbReference type="InterPro" id="IPR018171">
    <property type="entry name" value="Pept_tRNA_hydro_CS"/>
</dbReference>
<dbReference type="Pfam" id="PF01195">
    <property type="entry name" value="Pept_tRNA_hydro"/>
    <property type="match status" value="1"/>
</dbReference>
<comment type="function">
    <text evidence="7">Catalyzes the release of premature peptidyl moieties from peptidyl-tRNA molecules trapped in stalled 50S ribosomal subunits, and thus maintains levels of free tRNAs and 50S ribosomes.</text>
</comment>
<dbReference type="PANTHER" id="PTHR17224">
    <property type="entry name" value="PEPTIDYL-TRNA HYDROLASE"/>
    <property type="match status" value="1"/>
</dbReference>
<sequence length="252" mass="27159">MPEKTALVFAGLGNPGAKYADNRHNVGFMAADAIARRHSFSPWSKKFQGLIAEGTLGGDKIILIKPQTFMNLSGQSVGELLRFYKLGPEALTVFYDEIDLAAGKVRVKVGGGSGGHNGIRSLDQHVGKNFRRVRIGVGHPGVKEMVHGHVLGDFAKADREWLDVLLDTIADDAGLLAKGDDNSFMNRVTLALRDKLVPTGDDDRPPPKAPKVQGPKAQSHIRQARPQQAPAKLPESGPMAAMLKKLFGKNDG</sequence>
<comment type="similarity">
    <text evidence="5 7 9">Belongs to the PTH family.</text>
</comment>
<dbReference type="RefSeq" id="WP_287269343.1">
    <property type="nucleotide sequence ID" value="NZ_JAMYMT010000021.1"/>
</dbReference>
<evidence type="ECO:0000256" key="8">
    <source>
        <dbReference type="RuleBase" id="RU000673"/>
    </source>
</evidence>
<dbReference type="Proteomes" id="UP001464387">
    <property type="component" value="Unassembled WGS sequence"/>
</dbReference>
<feature type="compositionally biased region" description="Basic and acidic residues" evidence="10">
    <location>
        <begin position="196"/>
        <end position="206"/>
    </location>
</feature>
<feature type="binding site" evidence="7">
    <location>
        <position position="69"/>
    </location>
    <ligand>
        <name>tRNA</name>
        <dbReference type="ChEBI" id="CHEBI:17843"/>
    </ligand>
</feature>
<comment type="subunit">
    <text evidence="7">Monomer.</text>
</comment>